<reference evidence="1 2" key="1">
    <citation type="submission" date="2021-06" db="EMBL/GenBank/DDBJ databases">
        <authorList>
            <person name="Palmer J.M."/>
        </authorList>
    </citation>
    <scope>NUCLEOTIDE SEQUENCE [LARGE SCALE GENOMIC DNA]</scope>
    <source>
        <strain evidence="1 2">MEX-2019</strain>
        <tissue evidence="1">Muscle</tissue>
    </source>
</reference>
<gene>
    <name evidence="1" type="ORF">CRENBAI_005535</name>
</gene>
<protein>
    <submittedName>
        <fullName evidence="1">Uncharacterized protein</fullName>
    </submittedName>
</protein>
<dbReference type="EMBL" id="JAHHUM010002730">
    <property type="protein sequence ID" value="KAK5601004.1"/>
    <property type="molecule type" value="Genomic_DNA"/>
</dbReference>
<dbReference type="AlphaFoldDB" id="A0AAV9QUF9"/>
<evidence type="ECO:0000313" key="2">
    <source>
        <dbReference type="Proteomes" id="UP001311232"/>
    </source>
</evidence>
<evidence type="ECO:0000313" key="1">
    <source>
        <dbReference type="EMBL" id="KAK5601004.1"/>
    </source>
</evidence>
<keyword evidence="2" id="KW-1185">Reference proteome</keyword>
<dbReference type="Proteomes" id="UP001311232">
    <property type="component" value="Unassembled WGS sequence"/>
</dbReference>
<name>A0AAV9QUF9_9TELE</name>
<accession>A0AAV9QUF9</accession>
<organism evidence="1 2">
    <name type="scientific">Crenichthys baileyi</name>
    <name type="common">White River springfish</name>
    <dbReference type="NCBI Taxonomy" id="28760"/>
    <lineage>
        <taxon>Eukaryota</taxon>
        <taxon>Metazoa</taxon>
        <taxon>Chordata</taxon>
        <taxon>Craniata</taxon>
        <taxon>Vertebrata</taxon>
        <taxon>Euteleostomi</taxon>
        <taxon>Actinopterygii</taxon>
        <taxon>Neopterygii</taxon>
        <taxon>Teleostei</taxon>
        <taxon>Neoteleostei</taxon>
        <taxon>Acanthomorphata</taxon>
        <taxon>Ovalentaria</taxon>
        <taxon>Atherinomorphae</taxon>
        <taxon>Cyprinodontiformes</taxon>
        <taxon>Goodeidae</taxon>
        <taxon>Crenichthys</taxon>
    </lineage>
</organism>
<sequence length="122" mass="13724">MNPGFLNYYSLQPPVAVHRFISITLILVQKTPVPHASPSQKPLLLQGLLVFFEYFCSKHKVPAKQCACSSAVILFQQMLLLQTVLVILWGQLFLNYGHPNAFVVISSFLNHASLCYTFLNSL</sequence>
<comment type="caution">
    <text evidence="1">The sequence shown here is derived from an EMBL/GenBank/DDBJ whole genome shotgun (WGS) entry which is preliminary data.</text>
</comment>
<proteinExistence type="predicted"/>